<evidence type="ECO:0008006" key="5">
    <source>
        <dbReference type="Google" id="ProtNLM"/>
    </source>
</evidence>
<reference evidence="3 4" key="1">
    <citation type="submission" date="2016-03" db="EMBL/GenBank/DDBJ databases">
        <title>Niastella vici sp. nov., isolated from farmland soil.</title>
        <authorList>
            <person name="Chen L."/>
            <person name="Wang D."/>
            <person name="Yang S."/>
            <person name="Wang G."/>
        </authorList>
    </citation>
    <scope>NUCLEOTIDE SEQUENCE [LARGE SCALE GENOMIC DNA]</scope>
    <source>
        <strain evidence="3 4">DJ57</strain>
    </source>
</reference>
<feature type="transmembrane region" description="Helical" evidence="2">
    <location>
        <begin position="155"/>
        <end position="175"/>
    </location>
</feature>
<feature type="coiled-coil region" evidence="1">
    <location>
        <begin position="88"/>
        <end position="119"/>
    </location>
</feature>
<dbReference type="OrthoDB" id="664536at2"/>
<accession>A0A1V9G3Q7</accession>
<sequence>MSDISETIQEPVEQAGKSKINSRVALFVAITATFMALCNVKDGNVVQAMSQAQAHSIDAWSYFQAKSTKQAIAENTLELLKVQNPAGNESLIKKYSEQIERYEKEKTEIKAQAEGFQKEYDDINLFDDQFDMTDALLTIAIAMFGITALTQKNWLLYFSAIVSLTGIILGLAAFLKISLHSDLISKILG</sequence>
<proteinExistence type="predicted"/>
<evidence type="ECO:0000256" key="1">
    <source>
        <dbReference type="SAM" id="Coils"/>
    </source>
</evidence>
<dbReference type="InterPro" id="IPR025570">
    <property type="entry name" value="DUF4337"/>
</dbReference>
<dbReference type="EMBL" id="LVYD01000024">
    <property type="protein sequence ID" value="OQP65269.1"/>
    <property type="molecule type" value="Genomic_DNA"/>
</dbReference>
<keyword evidence="2" id="KW-0812">Transmembrane</keyword>
<comment type="caution">
    <text evidence="3">The sequence shown here is derived from an EMBL/GenBank/DDBJ whole genome shotgun (WGS) entry which is preliminary data.</text>
</comment>
<name>A0A1V9G3Q7_9BACT</name>
<keyword evidence="1" id="KW-0175">Coiled coil</keyword>
<dbReference type="Pfam" id="PF14235">
    <property type="entry name" value="DUF4337"/>
    <property type="match status" value="1"/>
</dbReference>
<evidence type="ECO:0000313" key="3">
    <source>
        <dbReference type="EMBL" id="OQP65269.1"/>
    </source>
</evidence>
<keyword evidence="4" id="KW-1185">Reference proteome</keyword>
<dbReference type="Proteomes" id="UP000192796">
    <property type="component" value="Unassembled WGS sequence"/>
</dbReference>
<protein>
    <recommendedName>
        <fullName evidence="5">DUF4337 domain-containing protein</fullName>
    </recommendedName>
</protein>
<gene>
    <name evidence="3" type="ORF">A3860_16500</name>
</gene>
<evidence type="ECO:0000313" key="4">
    <source>
        <dbReference type="Proteomes" id="UP000192796"/>
    </source>
</evidence>
<evidence type="ECO:0000256" key="2">
    <source>
        <dbReference type="SAM" id="Phobius"/>
    </source>
</evidence>
<dbReference type="RefSeq" id="WP_081146041.1">
    <property type="nucleotide sequence ID" value="NZ_LVYD01000024.1"/>
</dbReference>
<keyword evidence="2" id="KW-0472">Membrane</keyword>
<dbReference type="AlphaFoldDB" id="A0A1V9G3Q7"/>
<keyword evidence="2" id="KW-1133">Transmembrane helix</keyword>
<dbReference type="STRING" id="1703345.A3860_16500"/>
<organism evidence="3 4">
    <name type="scientific">Niastella vici</name>
    <dbReference type="NCBI Taxonomy" id="1703345"/>
    <lineage>
        <taxon>Bacteria</taxon>
        <taxon>Pseudomonadati</taxon>
        <taxon>Bacteroidota</taxon>
        <taxon>Chitinophagia</taxon>
        <taxon>Chitinophagales</taxon>
        <taxon>Chitinophagaceae</taxon>
        <taxon>Niastella</taxon>
    </lineage>
</organism>